<dbReference type="InterPro" id="IPR036453">
    <property type="entry name" value="GluRdtase_dimer_dom_sf"/>
</dbReference>
<dbReference type="SUPFAM" id="SSF51735">
    <property type="entry name" value="NAD(P)-binding Rossmann-fold domains"/>
    <property type="match status" value="1"/>
</dbReference>
<evidence type="ECO:0000256" key="5">
    <source>
        <dbReference type="ARBA" id="ARBA00023002"/>
    </source>
</evidence>
<dbReference type="GO" id="GO:0008883">
    <property type="term" value="F:glutamyl-tRNA reductase activity"/>
    <property type="evidence" value="ECO:0007669"/>
    <property type="project" value="UniProtKB-UniRule"/>
</dbReference>
<keyword evidence="4 8" id="KW-0521">NADP</keyword>
<dbReference type="Pfam" id="PF00745">
    <property type="entry name" value="GlutR_dimer"/>
    <property type="match status" value="1"/>
</dbReference>
<dbReference type="FunFam" id="3.30.460.30:FF:000001">
    <property type="entry name" value="Glutamyl-tRNA reductase"/>
    <property type="match status" value="1"/>
</dbReference>
<evidence type="ECO:0000256" key="8">
    <source>
        <dbReference type="HAMAP-Rule" id="MF_00087"/>
    </source>
</evidence>
<dbReference type="InterPro" id="IPR036343">
    <property type="entry name" value="GluRdtase_N_sf"/>
</dbReference>
<dbReference type="GO" id="GO:0050661">
    <property type="term" value="F:NADP binding"/>
    <property type="evidence" value="ECO:0007669"/>
    <property type="project" value="InterPro"/>
</dbReference>
<dbReference type="CDD" id="cd05213">
    <property type="entry name" value="NAD_bind_Glutamyl_tRNA_reduct"/>
    <property type="match status" value="1"/>
</dbReference>
<evidence type="ECO:0000256" key="4">
    <source>
        <dbReference type="ARBA" id="ARBA00022857"/>
    </source>
</evidence>
<comment type="function">
    <text evidence="8">Catalyzes the NADPH-dependent reduction of glutamyl-tRNA(Glu) to glutamate 1-semialdehyde (GSA).</text>
</comment>
<dbReference type="Gene3D" id="3.30.460.30">
    <property type="entry name" value="Glutamyl-tRNA reductase, N-terminal domain"/>
    <property type="match status" value="1"/>
</dbReference>
<dbReference type="EC" id="1.2.1.70" evidence="3 8"/>
<dbReference type="InterPro" id="IPR036291">
    <property type="entry name" value="NAD(P)-bd_dom_sf"/>
</dbReference>
<dbReference type="InterPro" id="IPR018214">
    <property type="entry name" value="GluRdtase_CS"/>
</dbReference>
<dbReference type="GO" id="GO:0019353">
    <property type="term" value="P:protoporphyrinogen IX biosynthetic process from glutamate"/>
    <property type="evidence" value="ECO:0007669"/>
    <property type="project" value="TreeGrafter"/>
</dbReference>
<feature type="domain" description="Glutamyl-tRNA reductase N-terminal" evidence="16">
    <location>
        <begin position="2"/>
        <end position="142"/>
    </location>
</feature>
<organism evidence="17 18">
    <name type="scientific">Conexivisphaera calida</name>
    <dbReference type="NCBI Taxonomy" id="1874277"/>
    <lineage>
        <taxon>Archaea</taxon>
        <taxon>Nitrososphaerota</taxon>
        <taxon>Conexivisphaeria</taxon>
        <taxon>Conexivisphaerales</taxon>
        <taxon>Conexivisphaeraceae</taxon>
        <taxon>Conexivisphaera</taxon>
    </lineage>
</organism>
<keyword evidence="5 8" id="KW-0560">Oxidoreductase</keyword>
<evidence type="ECO:0000256" key="7">
    <source>
        <dbReference type="ARBA" id="ARBA00047464"/>
    </source>
</evidence>
<comment type="subunit">
    <text evidence="8">Homodimer.</text>
</comment>
<evidence type="ECO:0000256" key="13">
    <source>
        <dbReference type="RuleBase" id="RU000584"/>
    </source>
</evidence>
<sequence length="401" mass="43875">MGVDFRAASAAVLSALQEPDPGSASLRFLEESDADEVVLLQTCNRFEVYIYSRDPVESSSRLRWLIGRRAGGEVYVLLGREAVLHLFRVASGLESMVVGEYEILSQVRDALLRSSSAGSAGPMMKVLFERAIRVGRRARSETGISRGSTSVARLAAEEITRRFTCGSRVLVVGAGHMGSSIASYLRDAGFTDVTIANRTFDRAASLASRLGYRAIQLEDLGRAIRSADAVVVAVSSPSPVITEDMIPPSDVLLLDISIPGAVERPSSHPPSQLLTIDDLMGLAEENRRRRIVEAEEAGRVAAQEVESFEDYLRDMAADDVIRSFMEKAESIRSAELERAMRILGMDDRAEVLEAMTKAIVNKVSAPIIEALRDAGRRGDRELLERLKAIFEGFEGEARQEL</sequence>
<evidence type="ECO:0000259" key="16">
    <source>
        <dbReference type="Pfam" id="PF05201"/>
    </source>
</evidence>
<dbReference type="InterPro" id="IPR015895">
    <property type="entry name" value="4pyrrol_synth_GluRdtase_N"/>
</dbReference>
<dbReference type="EMBL" id="AP018732">
    <property type="protein sequence ID" value="BBE42121.1"/>
    <property type="molecule type" value="Genomic_DNA"/>
</dbReference>
<comment type="domain">
    <text evidence="8">Possesses an unusual extended V-shaped dimeric structure with each monomer consisting of three distinct domains arranged along a curved 'spinal' alpha-helix. The N-terminal catalytic domain specifically recognizes the glutamate moiety of the substrate. The second domain is the NADPH-binding domain, and the third C-terminal domain is responsible for dimerization.</text>
</comment>
<dbReference type="SUPFAM" id="SSF69742">
    <property type="entry name" value="Glutamyl tRNA-reductase catalytic, N-terminal domain"/>
    <property type="match status" value="1"/>
</dbReference>
<comment type="miscellaneous">
    <text evidence="8">During catalysis, the active site Cys acts as a nucleophile attacking the alpha-carbonyl group of tRNA-bound glutamate with the formation of a thioester intermediate between enzyme and glutamate, and the concomitant release of tRNA(Glu). The thioester intermediate is finally reduced by direct hydride transfer from NADPH, to form the product GSA.</text>
</comment>
<comment type="pathway">
    <text evidence="1 8 13">Porphyrin-containing compound metabolism; protoporphyrin-IX biosynthesis; 5-aminolevulinate from L-glutamyl-tRNA(Glu): step 1/2.</text>
</comment>
<dbReference type="PANTHER" id="PTHR43013">
    <property type="entry name" value="GLUTAMYL-TRNA REDUCTASE"/>
    <property type="match status" value="1"/>
</dbReference>
<dbReference type="Proteomes" id="UP000509448">
    <property type="component" value="Chromosome"/>
</dbReference>
<dbReference type="InterPro" id="IPR006151">
    <property type="entry name" value="Shikm_DH/Glu-tRNA_Rdtase"/>
</dbReference>
<evidence type="ECO:0000256" key="12">
    <source>
        <dbReference type="PIRSR" id="PIRSR000445-4"/>
    </source>
</evidence>
<dbReference type="SUPFAM" id="SSF69075">
    <property type="entry name" value="Glutamyl tRNA-reductase dimerization domain"/>
    <property type="match status" value="1"/>
</dbReference>
<evidence type="ECO:0000259" key="14">
    <source>
        <dbReference type="Pfam" id="PF00745"/>
    </source>
</evidence>
<dbReference type="InterPro" id="IPR015896">
    <property type="entry name" value="4pyrrol_synth_GluRdtase_dimer"/>
</dbReference>
<gene>
    <name evidence="8" type="primary">hemA</name>
    <name evidence="17" type="ORF">NAS2_0732</name>
</gene>
<feature type="binding site" evidence="8 11">
    <location>
        <begin position="173"/>
        <end position="178"/>
    </location>
    <ligand>
        <name>NADP(+)</name>
        <dbReference type="ChEBI" id="CHEBI:58349"/>
    </ligand>
</feature>
<keyword evidence="18" id="KW-1185">Reference proteome</keyword>
<evidence type="ECO:0000256" key="9">
    <source>
        <dbReference type="PIRSR" id="PIRSR000445-1"/>
    </source>
</evidence>
<feature type="binding site" evidence="8 10">
    <location>
        <begin position="42"/>
        <end position="45"/>
    </location>
    <ligand>
        <name>substrate</name>
    </ligand>
</feature>
<evidence type="ECO:0000256" key="11">
    <source>
        <dbReference type="PIRSR" id="PIRSR000445-3"/>
    </source>
</evidence>
<accession>A0A4P2VD93</accession>
<dbReference type="HAMAP" id="MF_00087">
    <property type="entry name" value="Glu_tRNA_reductase"/>
    <property type="match status" value="1"/>
</dbReference>
<feature type="domain" description="Quinate/shikimate 5-dehydrogenase/glutamyl-tRNA reductase" evidence="15">
    <location>
        <begin position="166"/>
        <end position="280"/>
    </location>
</feature>
<feature type="binding site" evidence="8 10">
    <location>
        <begin position="100"/>
        <end position="102"/>
    </location>
    <ligand>
        <name>substrate</name>
    </ligand>
</feature>
<reference evidence="17 18" key="1">
    <citation type="journal article" date="2019" name="ISME J.">
        <title>Isolation and characterization of a thermophilic sulfur- and iron-reducing thaumarchaeote from a terrestrial acidic hot spring.</title>
        <authorList>
            <person name="Kato S."/>
            <person name="Itoh T."/>
            <person name="Yuki M."/>
            <person name="Nagamori M."/>
            <person name="Ohnishi M."/>
            <person name="Uematsu K."/>
            <person name="Suzuki K."/>
            <person name="Takashina T."/>
            <person name="Ohkuma M."/>
        </authorList>
    </citation>
    <scope>NUCLEOTIDE SEQUENCE [LARGE SCALE GENOMIC DNA]</scope>
    <source>
        <strain evidence="17 18">NAS-02</strain>
    </source>
</reference>
<evidence type="ECO:0000256" key="3">
    <source>
        <dbReference type="ARBA" id="ARBA00012970"/>
    </source>
</evidence>
<protein>
    <recommendedName>
        <fullName evidence="3 8">Glutamyl-tRNA reductase</fullName>
        <shortName evidence="8">GluTR</shortName>
        <ecNumber evidence="3 8">1.2.1.70</ecNumber>
    </recommendedName>
</protein>
<evidence type="ECO:0000256" key="1">
    <source>
        <dbReference type="ARBA" id="ARBA00005059"/>
    </source>
</evidence>
<dbReference type="PIRSF" id="PIRSF000445">
    <property type="entry name" value="4pyrrol_synth_GluRdtase"/>
    <property type="match status" value="1"/>
</dbReference>
<evidence type="ECO:0000256" key="10">
    <source>
        <dbReference type="PIRSR" id="PIRSR000445-2"/>
    </source>
</evidence>
<feature type="domain" description="Tetrapyrrole biosynthesis glutamyl-tRNA reductase dimerisation" evidence="14">
    <location>
        <begin position="297"/>
        <end position="391"/>
    </location>
</feature>
<evidence type="ECO:0000259" key="15">
    <source>
        <dbReference type="Pfam" id="PF01488"/>
    </source>
</evidence>
<dbReference type="InterPro" id="IPR000343">
    <property type="entry name" value="4pyrrol_synth_GluRdtase"/>
</dbReference>
<feature type="binding site" evidence="8 10">
    <location>
        <position position="106"/>
    </location>
    <ligand>
        <name>substrate</name>
    </ligand>
</feature>
<keyword evidence="6 8" id="KW-0627">Porphyrin biosynthesis</keyword>
<dbReference type="AlphaFoldDB" id="A0A4P2VD93"/>
<evidence type="ECO:0000256" key="6">
    <source>
        <dbReference type="ARBA" id="ARBA00023244"/>
    </source>
</evidence>
<dbReference type="KEGG" id="ccai:NAS2_0732"/>
<dbReference type="UniPathway" id="UPA00251">
    <property type="reaction ID" value="UER00316"/>
</dbReference>
<comment type="catalytic activity">
    <reaction evidence="7 8 13">
        <text>(S)-4-amino-5-oxopentanoate + tRNA(Glu) + NADP(+) = L-glutamyl-tRNA(Glu) + NADPH + H(+)</text>
        <dbReference type="Rhea" id="RHEA:12344"/>
        <dbReference type="Rhea" id="RHEA-COMP:9663"/>
        <dbReference type="Rhea" id="RHEA-COMP:9680"/>
        <dbReference type="ChEBI" id="CHEBI:15378"/>
        <dbReference type="ChEBI" id="CHEBI:57501"/>
        <dbReference type="ChEBI" id="CHEBI:57783"/>
        <dbReference type="ChEBI" id="CHEBI:58349"/>
        <dbReference type="ChEBI" id="CHEBI:78442"/>
        <dbReference type="ChEBI" id="CHEBI:78520"/>
        <dbReference type="EC" id="1.2.1.70"/>
    </reaction>
</comment>
<dbReference type="Pfam" id="PF05201">
    <property type="entry name" value="GlutR_N"/>
    <property type="match status" value="1"/>
</dbReference>
<dbReference type="Pfam" id="PF01488">
    <property type="entry name" value="Shikimate_DH"/>
    <property type="match status" value="1"/>
</dbReference>
<name>A0A4P2VD93_9ARCH</name>
<evidence type="ECO:0000313" key="18">
    <source>
        <dbReference type="Proteomes" id="UP000509448"/>
    </source>
</evidence>
<feature type="active site" description="Nucleophile" evidence="8 9">
    <location>
        <position position="43"/>
    </location>
</feature>
<feature type="binding site" evidence="8 10">
    <location>
        <position position="95"/>
    </location>
    <ligand>
        <name>substrate</name>
    </ligand>
</feature>
<evidence type="ECO:0000256" key="2">
    <source>
        <dbReference type="ARBA" id="ARBA00005916"/>
    </source>
</evidence>
<dbReference type="PANTHER" id="PTHR43013:SF1">
    <property type="entry name" value="GLUTAMYL-TRNA REDUCTASE"/>
    <property type="match status" value="1"/>
</dbReference>
<evidence type="ECO:0000313" key="17">
    <source>
        <dbReference type="EMBL" id="BBE42121.1"/>
    </source>
</evidence>
<dbReference type="NCBIfam" id="TIGR01035">
    <property type="entry name" value="hemA"/>
    <property type="match status" value="1"/>
</dbReference>
<dbReference type="Gene3D" id="3.40.50.720">
    <property type="entry name" value="NAD(P)-binding Rossmann-like Domain"/>
    <property type="match status" value="1"/>
</dbReference>
<comment type="similarity">
    <text evidence="2 8 13">Belongs to the glutamyl-tRNA reductase family.</text>
</comment>
<proteinExistence type="inferred from homology"/>
<dbReference type="PROSITE" id="PS00747">
    <property type="entry name" value="GLUTR"/>
    <property type="match status" value="1"/>
</dbReference>
<feature type="site" description="Important for activity" evidence="8 12">
    <location>
        <position position="85"/>
    </location>
</feature>